<sequence>MPFTFSHPAIILPLYRFNKWFSMTGLIIGSMSPDFEYFIRMKMFGIYGHANIGIFLLNILCGLVVAFIFHLIIRNPFILHLPACLQQRLNVYLRFNWTEYFCRHYLVVIFSLFLGSLSHVLWDAFTHPSGWFVSHSLALKQSIALPFLQPLPVYKLLQHGSSIGGLLGIAAFILLMPRSDLAVMRIDYCYWLLIAVFALLIAGIRISFNPDCLRSGHFIVSIISSFFLSTSLVSLYTMYSKNRTENLLQGDHQ</sequence>
<feature type="transmembrane region" description="Helical" evidence="1">
    <location>
        <begin position="218"/>
        <end position="239"/>
    </location>
</feature>
<dbReference type="RefSeq" id="WP_100151577.1">
    <property type="nucleotide sequence ID" value="NZ_MEIL01000016.1"/>
</dbReference>
<keyword evidence="1" id="KW-1133">Transmembrane helix</keyword>
<proteinExistence type="predicted"/>
<feature type="transmembrane region" description="Helical" evidence="1">
    <location>
        <begin position="51"/>
        <end position="71"/>
    </location>
</feature>
<dbReference type="Pfam" id="PF13803">
    <property type="entry name" value="DUF4184"/>
    <property type="match status" value="1"/>
</dbReference>
<keyword evidence="1" id="KW-0812">Transmembrane</keyword>
<dbReference type="EMBL" id="MEIL01000016">
    <property type="protein sequence ID" value="PIT41532.1"/>
    <property type="molecule type" value="Genomic_DNA"/>
</dbReference>
<evidence type="ECO:0008006" key="4">
    <source>
        <dbReference type="Google" id="ProtNLM"/>
    </source>
</evidence>
<dbReference type="InterPro" id="IPR025238">
    <property type="entry name" value="DUF4184"/>
</dbReference>
<dbReference type="Proteomes" id="UP000230202">
    <property type="component" value="Unassembled WGS sequence"/>
</dbReference>
<keyword evidence="3" id="KW-1185">Reference proteome</keyword>
<organism evidence="2 3">
    <name type="scientific">Snodgrassella alvi</name>
    <dbReference type="NCBI Taxonomy" id="1196083"/>
    <lineage>
        <taxon>Bacteria</taxon>
        <taxon>Pseudomonadati</taxon>
        <taxon>Pseudomonadota</taxon>
        <taxon>Betaproteobacteria</taxon>
        <taxon>Neisseriales</taxon>
        <taxon>Neisseriaceae</taxon>
        <taxon>Snodgrassella</taxon>
    </lineage>
</organism>
<evidence type="ECO:0000256" key="1">
    <source>
        <dbReference type="SAM" id="Phobius"/>
    </source>
</evidence>
<accession>A0A2N9X9L0</accession>
<feature type="transmembrane region" description="Helical" evidence="1">
    <location>
        <begin position="156"/>
        <end position="176"/>
    </location>
</feature>
<feature type="transmembrane region" description="Helical" evidence="1">
    <location>
        <begin position="105"/>
        <end position="122"/>
    </location>
</feature>
<evidence type="ECO:0000313" key="3">
    <source>
        <dbReference type="Proteomes" id="UP000230202"/>
    </source>
</evidence>
<evidence type="ECO:0000313" key="2">
    <source>
        <dbReference type="EMBL" id="PIT41532.1"/>
    </source>
</evidence>
<comment type="caution">
    <text evidence="2">The sequence shown here is derived from an EMBL/GenBank/DDBJ whole genome shotgun (WGS) entry which is preliminary data.</text>
</comment>
<protein>
    <recommendedName>
        <fullName evidence="4">DUF4184 domain-containing protein</fullName>
    </recommendedName>
</protein>
<dbReference type="AlphaFoldDB" id="A0A2N9X9L0"/>
<name>A0A2N9X9L0_9NEIS</name>
<gene>
    <name evidence="2" type="ORF">BHC54_01960</name>
</gene>
<keyword evidence="1" id="KW-0472">Membrane</keyword>
<reference evidence="2" key="1">
    <citation type="journal article" date="2017" name="MBio">
        <title>Type VI secretion-mediated competition in the bee gut microbiome.</title>
        <authorList>
            <person name="Steele M.I."/>
            <person name="Kwong W.K."/>
            <person name="Powell J.E."/>
            <person name="Whiteley M."/>
            <person name="Moran N.A."/>
        </authorList>
    </citation>
    <scope>NUCLEOTIDE SEQUENCE [LARGE SCALE GENOMIC DNA]</scope>
    <source>
        <strain evidence="2">WkB273</strain>
    </source>
</reference>
<feature type="transmembrane region" description="Helical" evidence="1">
    <location>
        <begin position="188"/>
        <end position="206"/>
    </location>
</feature>